<keyword evidence="7" id="KW-0949">S-adenosyl-L-methionine</keyword>
<dbReference type="EC" id="2.1.1.334" evidence="4"/>
<keyword evidence="8 13" id="KW-0812">Transmembrane</keyword>
<evidence type="ECO:0000256" key="12">
    <source>
        <dbReference type="SAM" id="MobiDB-lite"/>
    </source>
</evidence>
<keyword evidence="16" id="KW-1185">Reference proteome</keyword>
<evidence type="ECO:0000256" key="13">
    <source>
        <dbReference type="SAM" id="Phobius"/>
    </source>
</evidence>
<gene>
    <name evidence="15" type="ORF">HK415_03615</name>
</gene>
<feature type="domain" description="NnrU" evidence="14">
    <location>
        <begin position="54"/>
        <end position="216"/>
    </location>
</feature>
<dbReference type="GO" id="GO:0016020">
    <property type="term" value="C:membrane"/>
    <property type="evidence" value="ECO:0007669"/>
    <property type="project" value="UniProtKB-SubCell"/>
</dbReference>
<reference evidence="15 16" key="2">
    <citation type="submission" date="2020-06" db="EMBL/GenBank/DDBJ databases">
        <title>Ramlibacter rhizophilus sp. nov., isolated from rhizosphere soil of national flower Mugunghwa from South Korea.</title>
        <authorList>
            <person name="Zheng-Fei Y."/>
            <person name="Huan T."/>
        </authorList>
    </citation>
    <scope>NUCLEOTIDE SEQUENCE [LARGE SCALE GENOMIC DNA]</scope>
    <source>
        <strain evidence="15 16">B156</strain>
    </source>
</reference>
<proteinExistence type="inferred from homology"/>
<dbReference type="AlphaFoldDB" id="A0A849K8P0"/>
<keyword evidence="9 13" id="KW-1133">Transmembrane helix</keyword>
<comment type="subcellular location">
    <subcellularLocation>
        <location evidence="2">Membrane</location>
        <topology evidence="2">Multi-pass membrane protein</topology>
    </subcellularLocation>
</comment>
<keyword evidence="5 15" id="KW-0489">Methyltransferase</keyword>
<evidence type="ECO:0000313" key="15">
    <source>
        <dbReference type="EMBL" id="NNU42447.1"/>
    </source>
</evidence>
<feature type="transmembrane region" description="Helical" evidence="13">
    <location>
        <begin position="7"/>
        <end position="26"/>
    </location>
</feature>
<dbReference type="Proteomes" id="UP000552954">
    <property type="component" value="Unassembled WGS sequence"/>
</dbReference>
<dbReference type="GO" id="GO:0032259">
    <property type="term" value="P:methylation"/>
    <property type="evidence" value="ECO:0007669"/>
    <property type="project" value="UniProtKB-KW"/>
</dbReference>
<evidence type="ECO:0000256" key="5">
    <source>
        <dbReference type="ARBA" id="ARBA00022603"/>
    </source>
</evidence>
<dbReference type="Pfam" id="PF07298">
    <property type="entry name" value="NnrU"/>
    <property type="match status" value="1"/>
</dbReference>
<dbReference type="RefSeq" id="WP_171556810.1">
    <property type="nucleotide sequence ID" value="NZ_JABFCS010000001.1"/>
</dbReference>
<evidence type="ECO:0000256" key="9">
    <source>
        <dbReference type="ARBA" id="ARBA00022989"/>
    </source>
</evidence>
<comment type="function">
    <text evidence="1">Catalyzes the methylation of methanethiol (MeSH) to yield dimethylsulphide (DMS).</text>
</comment>
<dbReference type="NCBIfam" id="NF045656">
    <property type="entry name" value="MeththiolMtaseMddA"/>
    <property type="match status" value="1"/>
</dbReference>
<sequence length="258" mass="28609">MARAAMFLYSLGAYGLFLAVFLYLIAFVGNLGVPRSVDVGPGADTATALAIDLLLIALFGLQHSVMARPAFKRRITRIVPPAIERSTFVLAASLVLALLFWQWRPLGATVWQAGGGVAILLWSLFALGWATVLLSTFLINHFDLFGLRQSWMHLLDRPLVPLAFRTTLLYRIVRHPIMLGFLLAFWFTPHMTVGHLLFAAGMTVYILVGVHHEERDLVRSLGKDYVQYRRRTPAFVPGLPGAQGDLPVQPEAPLHAGR</sequence>
<feature type="region of interest" description="Disordered" evidence="12">
    <location>
        <begin position="238"/>
        <end position="258"/>
    </location>
</feature>
<comment type="caution">
    <text evidence="15">The sequence shown here is derived from an EMBL/GenBank/DDBJ whole genome shotgun (WGS) entry which is preliminary data.</text>
</comment>
<dbReference type="Gene3D" id="1.20.120.1630">
    <property type="match status" value="1"/>
</dbReference>
<evidence type="ECO:0000256" key="1">
    <source>
        <dbReference type="ARBA" id="ARBA00002096"/>
    </source>
</evidence>
<dbReference type="PANTHER" id="PTHR31040">
    <property type="entry name" value="NURIM"/>
    <property type="match status" value="1"/>
</dbReference>
<feature type="transmembrane region" description="Helical" evidence="13">
    <location>
        <begin position="86"/>
        <end position="103"/>
    </location>
</feature>
<evidence type="ECO:0000256" key="8">
    <source>
        <dbReference type="ARBA" id="ARBA00022692"/>
    </source>
</evidence>
<dbReference type="PANTHER" id="PTHR31040:SF1">
    <property type="entry name" value="NURIM"/>
    <property type="match status" value="1"/>
</dbReference>
<evidence type="ECO:0000256" key="4">
    <source>
        <dbReference type="ARBA" id="ARBA00012149"/>
    </source>
</evidence>
<protein>
    <recommendedName>
        <fullName evidence="4">methanethiol S-methyltransferase</fullName>
        <ecNumber evidence="4">2.1.1.334</ecNumber>
    </recommendedName>
</protein>
<dbReference type="InterPro" id="IPR033580">
    <property type="entry name" value="Nurim-like"/>
</dbReference>
<evidence type="ECO:0000256" key="6">
    <source>
        <dbReference type="ARBA" id="ARBA00022679"/>
    </source>
</evidence>
<accession>A0A849K8P0</accession>
<reference evidence="15 16" key="1">
    <citation type="submission" date="2020-05" db="EMBL/GenBank/DDBJ databases">
        <authorList>
            <person name="Khan S.A."/>
            <person name="Jeon C.O."/>
            <person name="Chun B.H."/>
        </authorList>
    </citation>
    <scope>NUCLEOTIDE SEQUENCE [LARGE SCALE GENOMIC DNA]</scope>
    <source>
        <strain evidence="15 16">B156</strain>
    </source>
</reference>
<dbReference type="GO" id="GO:0008168">
    <property type="term" value="F:methyltransferase activity"/>
    <property type="evidence" value="ECO:0007669"/>
    <property type="project" value="UniProtKB-KW"/>
</dbReference>
<evidence type="ECO:0000313" key="16">
    <source>
        <dbReference type="Proteomes" id="UP000552954"/>
    </source>
</evidence>
<evidence type="ECO:0000259" key="14">
    <source>
        <dbReference type="Pfam" id="PF07298"/>
    </source>
</evidence>
<keyword evidence="10 13" id="KW-0472">Membrane</keyword>
<evidence type="ECO:0000256" key="10">
    <source>
        <dbReference type="ARBA" id="ARBA00023136"/>
    </source>
</evidence>
<dbReference type="EMBL" id="JABFCS010000001">
    <property type="protein sequence ID" value="NNU42447.1"/>
    <property type="molecule type" value="Genomic_DNA"/>
</dbReference>
<name>A0A849K8P0_9BURK</name>
<organism evidence="15 16">
    <name type="scientific">Ramlibacter montanisoli</name>
    <dbReference type="NCBI Taxonomy" id="2732512"/>
    <lineage>
        <taxon>Bacteria</taxon>
        <taxon>Pseudomonadati</taxon>
        <taxon>Pseudomonadota</taxon>
        <taxon>Betaproteobacteria</taxon>
        <taxon>Burkholderiales</taxon>
        <taxon>Comamonadaceae</taxon>
        <taxon>Ramlibacter</taxon>
    </lineage>
</organism>
<feature type="transmembrane region" description="Helical" evidence="13">
    <location>
        <begin position="46"/>
        <end position="65"/>
    </location>
</feature>
<dbReference type="InterPro" id="IPR054700">
    <property type="entry name" value="MddA"/>
</dbReference>
<evidence type="ECO:0000256" key="7">
    <source>
        <dbReference type="ARBA" id="ARBA00022691"/>
    </source>
</evidence>
<evidence type="ECO:0000256" key="11">
    <source>
        <dbReference type="ARBA" id="ARBA00048134"/>
    </source>
</evidence>
<dbReference type="InterPro" id="IPR009915">
    <property type="entry name" value="NnrU_dom"/>
</dbReference>
<evidence type="ECO:0000256" key="3">
    <source>
        <dbReference type="ARBA" id="ARBA00010631"/>
    </source>
</evidence>
<keyword evidence="6 15" id="KW-0808">Transferase</keyword>
<evidence type="ECO:0000256" key="2">
    <source>
        <dbReference type="ARBA" id="ARBA00004141"/>
    </source>
</evidence>
<feature type="transmembrane region" description="Helical" evidence="13">
    <location>
        <begin position="115"/>
        <end position="147"/>
    </location>
</feature>
<comment type="similarity">
    <text evidence="3">Belongs to the nurim family.</text>
</comment>
<comment type="catalytic activity">
    <reaction evidence="11">
        <text>methanethiol + S-adenosyl-L-methionine = dimethyl sulfide + S-adenosyl-L-homocysteine + H(+)</text>
        <dbReference type="Rhea" id="RHEA:50428"/>
        <dbReference type="ChEBI" id="CHEBI:15378"/>
        <dbReference type="ChEBI" id="CHEBI:16007"/>
        <dbReference type="ChEBI" id="CHEBI:17437"/>
        <dbReference type="ChEBI" id="CHEBI:57856"/>
        <dbReference type="ChEBI" id="CHEBI:59789"/>
        <dbReference type="EC" id="2.1.1.334"/>
    </reaction>
</comment>